<proteinExistence type="predicted"/>
<gene>
    <name evidence="2" type="ORF">GCM10023350_09540</name>
</gene>
<dbReference type="PANTHER" id="PTHR43798">
    <property type="entry name" value="MONOACYLGLYCEROL LIPASE"/>
    <property type="match status" value="1"/>
</dbReference>
<dbReference type="SUPFAM" id="SSF53474">
    <property type="entry name" value="alpha/beta-Hydrolases"/>
    <property type="match status" value="1"/>
</dbReference>
<dbReference type="Pfam" id="PF12697">
    <property type="entry name" value="Abhydrolase_6"/>
    <property type="match status" value="1"/>
</dbReference>
<dbReference type="InterPro" id="IPR029058">
    <property type="entry name" value="AB_hydrolase_fold"/>
</dbReference>
<sequence length="297" mass="32388">MNPEIDEPISARSHYVEVSGLRTHYLEGGEGPTLILLHDGGFGGSGAATWYRNFDAFASRFHVIAPDWLGFGRTAKVHDFEGGRARRLWHMTRFLEEIGVDAAAFAGVSMGATLLLQVLASKEQDWPVQAAVAISGGGFMPNNAARQSMVGFDGTRESMRALVRAMTLDPRWENDPNLLDRRLHDATQPGAWEAVAAARFKSPVAAEPEGFGGQDRTPYEDISVPTLLIAGADDALREPGYADDVARRVPHCELHVLSRCGHMANIEQAEQVNDLVLEFLVRTLNPGNEVLTRGATT</sequence>
<dbReference type="EMBL" id="BAABKN010000006">
    <property type="protein sequence ID" value="GAA4728504.1"/>
    <property type="molecule type" value="Genomic_DNA"/>
</dbReference>
<accession>A0ABP8YF72</accession>
<dbReference type="RefSeq" id="WP_345525467.1">
    <property type="nucleotide sequence ID" value="NZ_BAABKN010000006.1"/>
</dbReference>
<dbReference type="Gene3D" id="3.40.50.1820">
    <property type="entry name" value="alpha/beta hydrolase"/>
    <property type="match status" value="1"/>
</dbReference>
<keyword evidence="3" id="KW-1185">Reference proteome</keyword>
<dbReference type="Proteomes" id="UP001499882">
    <property type="component" value="Unassembled WGS sequence"/>
</dbReference>
<keyword evidence="2" id="KW-0378">Hydrolase</keyword>
<dbReference type="InterPro" id="IPR000639">
    <property type="entry name" value="Epox_hydrolase-like"/>
</dbReference>
<evidence type="ECO:0000259" key="1">
    <source>
        <dbReference type="Pfam" id="PF12697"/>
    </source>
</evidence>
<name>A0ABP8YF72_9ACTN</name>
<dbReference type="PRINTS" id="PR00111">
    <property type="entry name" value="ABHYDROLASE"/>
</dbReference>
<comment type="caution">
    <text evidence="2">The sequence shown here is derived from an EMBL/GenBank/DDBJ whole genome shotgun (WGS) entry which is preliminary data.</text>
</comment>
<dbReference type="PRINTS" id="PR00412">
    <property type="entry name" value="EPOXHYDRLASE"/>
</dbReference>
<evidence type="ECO:0000313" key="3">
    <source>
        <dbReference type="Proteomes" id="UP001499882"/>
    </source>
</evidence>
<feature type="domain" description="AB hydrolase-1" evidence="1">
    <location>
        <begin position="34"/>
        <end position="274"/>
    </location>
</feature>
<dbReference type="InterPro" id="IPR050266">
    <property type="entry name" value="AB_hydrolase_sf"/>
</dbReference>
<organism evidence="2 3">
    <name type="scientific">Nocardioides endophyticus</name>
    <dbReference type="NCBI Taxonomy" id="1353775"/>
    <lineage>
        <taxon>Bacteria</taxon>
        <taxon>Bacillati</taxon>
        <taxon>Actinomycetota</taxon>
        <taxon>Actinomycetes</taxon>
        <taxon>Propionibacteriales</taxon>
        <taxon>Nocardioidaceae</taxon>
        <taxon>Nocardioides</taxon>
    </lineage>
</organism>
<dbReference type="InterPro" id="IPR000073">
    <property type="entry name" value="AB_hydrolase_1"/>
</dbReference>
<reference evidence="3" key="1">
    <citation type="journal article" date="2019" name="Int. J. Syst. Evol. Microbiol.">
        <title>The Global Catalogue of Microorganisms (GCM) 10K type strain sequencing project: providing services to taxonomists for standard genome sequencing and annotation.</title>
        <authorList>
            <consortium name="The Broad Institute Genomics Platform"/>
            <consortium name="The Broad Institute Genome Sequencing Center for Infectious Disease"/>
            <person name="Wu L."/>
            <person name="Ma J."/>
        </authorList>
    </citation>
    <scope>NUCLEOTIDE SEQUENCE [LARGE SCALE GENOMIC DNA]</scope>
    <source>
        <strain evidence="3">JCM 18532</strain>
    </source>
</reference>
<evidence type="ECO:0000313" key="2">
    <source>
        <dbReference type="EMBL" id="GAA4728504.1"/>
    </source>
</evidence>
<dbReference type="PANTHER" id="PTHR43798:SF5">
    <property type="entry name" value="MONOACYLGLYCEROL LIPASE ABHD6"/>
    <property type="match status" value="1"/>
</dbReference>
<dbReference type="GO" id="GO:0016787">
    <property type="term" value="F:hydrolase activity"/>
    <property type="evidence" value="ECO:0007669"/>
    <property type="project" value="UniProtKB-KW"/>
</dbReference>
<protein>
    <submittedName>
        <fullName evidence="2">Alpha/beta fold hydrolase</fullName>
    </submittedName>
</protein>